<dbReference type="AlphaFoldDB" id="A0A9P6ZKA3"/>
<dbReference type="Proteomes" id="UP000714275">
    <property type="component" value="Unassembled WGS sequence"/>
</dbReference>
<evidence type="ECO:0000313" key="3">
    <source>
        <dbReference type="Proteomes" id="UP000714275"/>
    </source>
</evidence>
<evidence type="ECO:0000313" key="2">
    <source>
        <dbReference type="EMBL" id="KAG1769733.1"/>
    </source>
</evidence>
<protein>
    <submittedName>
        <fullName evidence="2">Uncharacterized protein</fullName>
    </submittedName>
</protein>
<evidence type="ECO:0000256" key="1">
    <source>
        <dbReference type="SAM" id="MobiDB-lite"/>
    </source>
</evidence>
<organism evidence="2 3">
    <name type="scientific">Suillus placidus</name>
    <dbReference type="NCBI Taxonomy" id="48579"/>
    <lineage>
        <taxon>Eukaryota</taxon>
        <taxon>Fungi</taxon>
        <taxon>Dikarya</taxon>
        <taxon>Basidiomycota</taxon>
        <taxon>Agaricomycotina</taxon>
        <taxon>Agaricomycetes</taxon>
        <taxon>Agaricomycetidae</taxon>
        <taxon>Boletales</taxon>
        <taxon>Suillineae</taxon>
        <taxon>Suillaceae</taxon>
        <taxon>Suillus</taxon>
    </lineage>
</organism>
<reference evidence="2" key="1">
    <citation type="journal article" date="2020" name="New Phytol.">
        <title>Comparative genomics reveals dynamic genome evolution in host specialist ectomycorrhizal fungi.</title>
        <authorList>
            <person name="Lofgren L.A."/>
            <person name="Nguyen N.H."/>
            <person name="Vilgalys R."/>
            <person name="Ruytinx J."/>
            <person name="Liao H.L."/>
            <person name="Branco S."/>
            <person name="Kuo A."/>
            <person name="LaButti K."/>
            <person name="Lipzen A."/>
            <person name="Andreopoulos W."/>
            <person name="Pangilinan J."/>
            <person name="Riley R."/>
            <person name="Hundley H."/>
            <person name="Na H."/>
            <person name="Barry K."/>
            <person name="Grigoriev I.V."/>
            <person name="Stajich J.E."/>
            <person name="Kennedy P.G."/>
        </authorList>
    </citation>
    <scope>NUCLEOTIDE SEQUENCE</scope>
    <source>
        <strain evidence="2">DOB743</strain>
    </source>
</reference>
<proteinExistence type="predicted"/>
<feature type="compositionally biased region" description="Low complexity" evidence="1">
    <location>
        <begin position="130"/>
        <end position="146"/>
    </location>
</feature>
<feature type="region of interest" description="Disordered" evidence="1">
    <location>
        <begin position="114"/>
        <end position="156"/>
    </location>
</feature>
<name>A0A9P6ZKA3_9AGAM</name>
<dbReference type="EMBL" id="JABBWD010000070">
    <property type="protein sequence ID" value="KAG1769733.1"/>
    <property type="molecule type" value="Genomic_DNA"/>
</dbReference>
<dbReference type="OrthoDB" id="2686444at2759"/>
<dbReference type="Gene3D" id="3.60.130.30">
    <property type="match status" value="1"/>
</dbReference>
<accession>A0A9P6ZKA3</accession>
<gene>
    <name evidence="2" type="ORF">EV702DRAFT_1202763</name>
</gene>
<keyword evidence="3" id="KW-1185">Reference proteome</keyword>
<comment type="caution">
    <text evidence="2">The sequence shown here is derived from an EMBL/GenBank/DDBJ whole genome shotgun (WGS) entry which is preliminary data.</text>
</comment>
<sequence>MPMPSVDMTRQAIQAVLSTRFPLAELPAVPHKLGHASSRCLSATVCMEDVVAATVSLADMALLRHQSQHEDDRNRDPDVEQLLKCAPHLARTAATPHNADGYARTEHVKRALPNRFPARGPSVKKPRLRGAANPHGHAPAPLAATPRGTPAPANPQSLAGGASAHGLTLPVPGISVTMSMPRAKTVSQVKRDARRRTLQLQDRARKAEEFKSNGGVDAAHFRTSTSGWQGTNFSSTLEGKELIRQWHDYSILLRLKEFHRVRYAGLKTRIRDSAGRLWLLRTFVGHRIDALLPAFEEQVAAFVNSVERNKSGFSISDMENNARGPRWFSLCGHDRNSKSTLPQRLALLKCTGRRCPVDARGRCLSDKASHMSPPLSLSLTHISILMNAVFEAEFPLLAKRYSDCAKTLGIHPLYGHFFNFCLNSPRGWVKRVHCSPHVDFKNIAIGVCVLFVYGNFNSKERSWLVIWEAGLVLEVPAGVFVMYPSSLFFHFNVDMCDIELVCTHGELPTPENSSSLDGGDGRGSCVWFNQASMFQTAELGFATVAEARAAGAPCNSSPSSLIDQGLFPRA</sequence>